<dbReference type="GO" id="GO:0034079">
    <property type="term" value="P:butanediol biosynthetic process"/>
    <property type="evidence" value="ECO:0007669"/>
    <property type="project" value="TreeGrafter"/>
</dbReference>
<dbReference type="PROSITE" id="PS00059">
    <property type="entry name" value="ADH_ZINC"/>
    <property type="match status" value="1"/>
</dbReference>
<dbReference type="Gene3D" id="3.40.50.720">
    <property type="entry name" value="NAD(P)-binding Rossmann-like Domain"/>
    <property type="match status" value="1"/>
</dbReference>
<dbReference type="EMBL" id="PDLN01000015">
    <property type="protein sequence ID" value="RDW65346.1"/>
    <property type="molecule type" value="Genomic_DNA"/>
</dbReference>
<feature type="domain" description="Enoyl reductase (ER)" evidence="7">
    <location>
        <begin position="8"/>
        <end position="349"/>
    </location>
</feature>
<dbReference type="Pfam" id="PF00107">
    <property type="entry name" value="ADH_zinc_N"/>
    <property type="match status" value="1"/>
</dbReference>
<dbReference type="InterPro" id="IPR036291">
    <property type="entry name" value="NAD(P)-bd_dom_sf"/>
</dbReference>
<gene>
    <name evidence="8" type="ORF">BP5796_10038</name>
</gene>
<evidence type="ECO:0000256" key="1">
    <source>
        <dbReference type="ARBA" id="ARBA00001947"/>
    </source>
</evidence>
<evidence type="ECO:0000256" key="5">
    <source>
        <dbReference type="ARBA" id="ARBA00023002"/>
    </source>
</evidence>
<evidence type="ECO:0000256" key="3">
    <source>
        <dbReference type="ARBA" id="ARBA00022723"/>
    </source>
</evidence>
<keyword evidence="9" id="KW-1185">Reference proteome</keyword>
<comment type="cofactor">
    <cofactor evidence="1 6">
        <name>Zn(2+)</name>
        <dbReference type="ChEBI" id="CHEBI:29105"/>
    </cofactor>
</comment>
<dbReference type="GO" id="GO:0008270">
    <property type="term" value="F:zinc ion binding"/>
    <property type="evidence" value="ECO:0007669"/>
    <property type="project" value="InterPro"/>
</dbReference>
<comment type="caution">
    <text evidence="8">The sequence shown here is derived from an EMBL/GenBank/DDBJ whole genome shotgun (WGS) entry which is preliminary data.</text>
</comment>
<dbReference type="InterPro" id="IPR011032">
    <property type="entry name" value="GroES-like_sf"/>
</dbReference>
<dbReference type="InterPro" id="IPR013149">
    <property type="entry name" value="ADH-like_C"/>
</dbReference>
<dbReference type="Proteomes" id="UP000256328">
    <property type="component" value="Unassembled WGS sequence"/>
</dbReference>
<dbReference type="OrthoDB" id="3941538at2759"/>
<keyword evidence="3 6" id="KW-0479">Metal-binding</keyword>
<name>A0A3D8QU24_9HELO</name>
<dbReference type="GO" id="GO:0000721">
    <property type="term" value="F:(R,R)-butanediol dehydrogenase activity"/>
    <property type="evidence" value="ECO:0007669"/>
    <property type="project" value="TreeGrafter"/>
</dbReference>
<dbReference type="AlphaFoldDB" id="A0A3D8QU24"/>
<dbReference type="GO" id="GO:0005737">
    <property type="term" value="C:cytoplasm"/>
    <property type="evidence" value="ECO:0007669"/>
    <property type="project" value="TreeGrafter"/>
</dbReference>
<sequence length="366" mass="38846">MRAARYHGIEDIRVEEIEEPVCQEGHVKIKPAYVGICGTDLHEYLGGPTFAPVEPHPITRETIPVTFGHEFSGTILEVGKGVSGFEPGQRVAIQPTISDGTCSACHAGVENVCYSGGFIGLSGWGGGLSDAVVIPAVNALPLPSNIPLDIGALVEPLAVGWHAVAQSPLKNDSSILILGGGPIGIAVLLALRARGCGKIIVSEPSTSRQRFNLHFGADYVLDPRTDDVLKEVRCRTDGNGVDIAFDCAGVAPGLKAACQAIKARGTVVNVSIWEKAIPFQPNDLVFKEGKYLACLGYVRKDFEAVIEAIASGAMKPGDMVTRRVALENVVEDGFKTLINHKEDHVKILVDIARTKLSASPGERASL</sequence>
<accession>A0A3D8QU24</accession>
<evidence type="ECO:0000259" key="7">
    <source>
        <dbReference type="SMART" id="SM00829"/>
    </source>
</evidence>
<proteinExistence type="inferred from homology"/>
<organism evidence="8 9">
    <name type="scientific">Coleophoma crateriformis</name>
    <dbReference type="NCBI Taxonomy" id="565419"/>
    <lineage>
        <taxon>Eukaryota</taxon>
        <taxon>Fungi</taxon>
        <taxon>Dikarya</taxon>
        <taxon>Ascomycota</taxon>
        <taxon>Pezizomycotina</taxon>
        <taxon>Leotiomycetes</taxon>
        <taxon>Helotiales</taxon>
        <taxon>Dermateaceae</taxon>
        <taxon>Coleophoma</taxon>
    </lineage>
</organism>
<dbReference type="SMART" id="SM00829">
    <property type="entry name" value="PKS_ER"/>
    <property type="match status" value="1"/>
</dbReference>
<evidence type="ECO:0000256" key="6">
    <source>
        <dbReference type="RuleBase" id="RU361277"/>
    </source>
</evidence>
<dbReference type="CDD" id="cd08233">
    <property type="entry name" value="butanediol_DH_like"/>
    <property type="match status" value="1"/>
</dbReference>
<dbReference type="PANTHER" id="PTHR43161">
    <property type="entry name" value="SORBITOL DEHYDROGENASE"/>
    <property type="match status" value="1"/>
</dbReference>
<evidence type="ECO:0000313" key="9">
    <source>
        <dbReference type="Proteomes" id="UP000256328"/>
    </source>
</evidence>
<keyword evidence="4 6" id="KW-0862">Zinc</keyword>
<comment type="similarity">
    <text evidence="2 6">Belongs to the zinc-containing alcohol dehydrogenase family.</text>
</comment>
<keyword evidence="5" id="KW-0560">Oxidoreductase</keyword>
<dbReference type="InterPro" id="IPR013154">
    <property type="entry name" value="ADH-like_N"/>
</dbReference>
<reference evidence="8 9" key="1">
    <citation type="journal article" date="2018" name="IMA Fungus">
        <title>IMA Genome-F 9: Draft genome sequence of Annulohypoxylon stygium, Aspergillus mulundensis, Berkeleyomyces basicola (syn. Thielaviopsis basicola), Ceratocystis smalleyi, two Cercospora beticola strains, Coleophoma cylindrospora, Fusarium fracticaudum, Phialophora cf. hyalina, and Morchella septimelata.</title>
        <authorList>
            <person name="Wingfield B.D."/>
            <person name="Bills G.F."/>
            <person name="Dong Y."/>
            <person name="Huang W."/>
            <person name="Nel W.J."/>
            <person name="Swalarsk-Parry B.S."/>
            <person name="Vaghefi N."/>
            <person name="Wilken P.M."/>
            <person name="An Z."/>
            <person name="de Beer Z.W."/>
            <person name="De Vos L."/>
            <person name="Chen L."/>
            <person name="Duong T.A."/>
            <person name="Gao Y."/>
            <person name="Hammerbacher A."/>
            <person name="Kikkert J.R."/>
            <person name="Li Y."/>
            <person name="Li H."/>
            <person name="Li K."/>
            <person name="Li Q."/>
            <person name="Liu X."/>
            <person name="Ma X."/>
            <person name="Naidoo K."/>
            <person name="Pethybridge S.J."/>
            <person name="Sun J."/>
            <person name="Steenkamp E.T."/>
            <person name="van der Nest M.A."/>
            <person name="van Wyk S."/>
            <person name="Wingfield M.J."/>
            <person name="Xiong C."/>
            <person name="Yue Q."/>
            <person name="Zhang X."/>
        </authorList>
    </citation>
    <scope>NUCLEOTIDE SEQUENCE [LARGE SCALE GENOMIC DNA]</scope>
    <source>
        <strain evidence="8 9">BP5796</strain>
    </source>
</reference>
<evidence type="ECO:0000256" key="2">
    <source>
        <dbReference type="ARBA" id="ARBA00008072"/>
    </source>
</evidence>
<evidence type="ECO:0000256" key="4">
    <source>
        <dbReference type="ARBA" id="ARBA00022833"/>
    </source>
</evidence>
<dbReference type="InterPro" id="IPR002328">
    <property type="entry name" value="ADH_Zn_CS"/>
</dbReference>
<dbReference type="InterPro" id="IPR020843">
    <property type="entry name" value="ER"/>
</dbReference>
<evidence type="ECO:0000313" key="8">
    <source>
        <dbReference type="EMBL" id="RDW65346.1"/>
    </source>
</evidence>
<dbReference type="PANTHER" id="PTHR43161:SF23">
    <property type="entry name" value="(R,R)-BUTANEDIOL DEHYDROGENASE-RELATED"/>
    <property type="match status" value="1"/>
</dbReference>
<dbReference type="Gene3D" id="3.90.180.10">
    <property type="entry name" value="Medium-chain alcohol dehydrogenases, catalytic domain"/>
    <property type="match status" value="1"/>
</dbReference>
<dbReference type="Pfam" id="PF08240">
    <property type="entry name" value="ADH_N"/>
    <property type="match status" value="1"/>
</dbReference>
<protein>
    <recommendedName>
        <fullName evidence="7">Enoyl reductase (ER) domain-containing protein</fullName>
    </recommendedName>
</protein>
<dbReference type="SUPFAM" id="SSF51735">
    <property type="entry name" value="NAD(P)-binding Rossmann-fold domains"/>
    <property type="match status" value="1"/>
</dbReference>
<dbReference type="SUPFAM" id="SSF50129">
    <property type="entry name" value="GroES-like"/>
    <property type="match status" value="1"/>
</dbReference>